<evidence type="ECO:0000313" key="2">
    <source>
        <dbReference type="EMBL" id="CAG9311571.1"/>
    </source>
</evidence>
<proteinExistence type="predicted"/>
<organism evidence="2 3">
    <name type="scientific">Blepharisma stoltei</name>
    <dbReference type="NCBI Taxonomy" id="1481888"/>
    <lineage>
        <taxon>Eukaryota</taxon>
        <taxon>Sar</taxon>
        <taxon>Alveolata</taxon>
        <taxon>Ciliophora</taxon>
        <taxon>Postciliodesmatophora</taxon>
        <taxon>Heterotrichea</taxon>
        <taxon>Heterotrichida</taxon>
        <taxon>Blepharismidae</taxon>
        <taxon>Blepharisma</taxon>
    </lineage>
</organism>
<accession>A0AAU9IDX2</accession>
<gene>
    <name evidence="2" type="ORF">BSTOLATCC_MIC3859</name>
</gene>
<reference evidence="2" key="1">
    <citation type="submission" date="2021-09" db="EMBL/GenBank/DDBJ databases">
        <authorList>
            <consortium name="AG Swart"/>
            <person name="Singh M."/>
            <person name="Singh A."/>
            <person name="Seah K."/>
            <person name="Emmerich C."/>
        </authorList>
    </citation>
    <scope>NUCLEOTIDE SEQUENCE</scope>
    <source>
        <strain evidence="2">ATCC30299</strain>
    </source>
</reference>
<evidence type="ECO:0000256" key="1">
    <source>
        <dbReference type="SAM" id="Coils"/>
    </source>
</evidence>
<comment type="caution">
    <text evidence="2">The sequence shown here is derived from an EMBL/GenBank/DDBJ whole genome shotgun (WGS) entry which is preliminary data.</text>
</comment>
<keyword evidence="3" id="KW-1185">Reference proteome</keyword>
<protein>
    <submittedName>
        <fullName evidence="2">Uncharacterized protein</fullName>
    </submittedName>
</protein>
<dbReference type="Proteomes" id="UP001162131">
    <property type="component" value="Unassembled WGS sequence"/>
</dbReference>
<dbReference type="AlphaFoldDB" id="A0AAU9IDX2"/>
<dbReference type="EMBL" id="CAJZBQ010000004">
    <property type="protein sequence ID" value="CAG9311571.1"/>
    <property type="molecule type" value="Genomic_DNA"/>
</dbReference>
<feature type="coiled-coil region" evidence="1">
    <location>
        <begin position="313"/>
        <end position="340"/>
    </location>
</feature>
<sequence length="450" mass="53009">MCESNIERNIERIRKTLNRLGGSLIEEDFADIENSRVFEEEKKVQIKEEDLYGKSFYQKTGKYPENEMWEMKKMLDFERKRSEFLEEKVKAKDESLKDMIILQHELEATIEMLKQRNAPQTTNCDKRIGILEREIEIFKEKIKERDQKLKGKDDEITQILAEKSELNFKLNIFFKENSELKCQIKSHQTKYEELEKILNGKISDIKLLQGNLEDAKKRYLNEIEISNELRNEISTMTISLNDISKTREHDSILAELDPQLKWKNSEDKIFMNESTKPAIESYSSTNKAENIDEDKENTLEMRCKIQIPELDEISKLKEKMNQLSSKFEEINSKNKNQDNDDLIRILGAVDFKDAKDKIAKFVKLDEKYSSLKKTFKKIANLIVQCSPEGSFYSIPSPHQVWKWITRLLEEYMSLKKGSEKICNCLEAKSFSQALQIIEKSIEKFNNKHHI</sequence>
<evidence type="ECO:0000313" key="3">
    <source>
        <dbReference type="Proteomes" id="UP001162131"/>
    </source>
</evidence>
<feature type="coiled-coil region" evidence="1">
    <location>
        <begin position="177"/>
        <end position="232"/>
    </location>
</feature>
<name>A0AAU9IDX2_9CILI</name>
<keyword evidence="1" id="KW-0175">Coiled coil</keyword>